<dbReference type="PANTHER" id="PTHR43852">
    <property type="entry name" value="NUCLEOTIDYLTRANSFERASE"/>
    <property type="match status" value="1"/>
</dbReference>
<keyword evidence="3" id="KW-1185">Reference proteome</keyword>
<dbReference type="CDD" id="cd05403">
    <property type="entry name" value="NT_KNTase_like"/>
    <property type="match status" value="1"/>
</dbReference>
<proteinExistence type="predicted"/>
<dbReference type="SUPFAM" id="SSF81301">
    <property type="entry name" value="Nucleotidyltransferase"/>
    <property type="match status" value="1"/>
</dbReference>
<dbReference type="Pfam" id="PF18765">
    <property type="entry name" value="Polbeta"/>
    <property type="match status" value="1"/>
</dbReference>
<sequence length="135" mass="15440">MLPKTTCSHIIQYLKSEFKESLQGIVLYGSQAAGKATERSDIDLAVLLNRNISQYPLWNTAQTLACQLKKDVDLISLRKATTVLQKEVVEHGNWLLKSDEFACNLFETHVFSQYQQLQEDRREIIDDLIGRIKNG</sequence>
<dbReference type="InterPro" id="IPR052930">
    <property type="entry name" value="TA_antitoxin_MntA"/>
</dbReference>
<name>A0ABY6H0C5_9GAMM</name>
<dbReference type="Gene3D" id="3.30.460.10">
    <property type="entry name" value="Beta Polymerase, domain 2"/>
    <property type="match status" value="1"/>
</dbReference>
<evidence type="ECO:0000313" key="3">
    <source>
        <dbReference type="Proteomes" id="UP001163255"/>
    </source>
</evidence>
<dbReference type="InterPro" id="IPR043519">
    <property type="entry name" value="NT_sf"/>
</dbReference>
<protein>
    <submittedName>
        <fullName evidence="2">Nucleotidyltransferase domain-containing protein</fullName>
    </submittedName>
</protein>
<accession>A0ABY6H0C5</accession>
<dbReference type="NCBIfam" id="NF047752">
    <property type="entry name" value="MntA_antitoxin"/>
    <property type="match status" value="1"/>
</dbReference>
<dbReference type="Proteomes" id="UP001163255">
    <property type="component" value="Chromosome"/>
</dbReference>
<dbReference type="RefSeq" id="WP_262601253.1">
    <property type="nucleotide sequence ID" value="NZ_CP103300.1"/>
</dbReference>
<dbReference type="PANTHER" id="PTHR43852:SF2">
    <property type="entry name" value="PROTEIN ADENYLYLTRANSFERASE MNTA"/>
    <property type="match status" value="1"/>
</dbReference>
<evidence type="ECO:0000313" key="2">
    <source>
        <dbReference type="EMBL" id="UYM18492.1"/>
    </source>
</evidence>
<gene>
    <name evidence="2" type="ORF">NX720_11515</name>
</gene>
<organism evidence="2 3">
    <name type="scientific">Endozoicomonas euniceicola</name>
    <dbReference type="NCBI Taxonomy" id="1234143"/>
    <lineage>
        <taxon>Bacteria</taxon>
        <taxon>Pseudomonadati</taxon>
        <taxon>Pseudomonadota</taxon>
        <taxon>Gammaproteobacteria</taxon>
        <taxon>Oceanospirillales</taxon>
        <taxon>Endozoicomonadaceae</taxon>
        <taxon>Endozoicomonas</taxon>
    </lineage>
</organism>
<reference evidence="2" key="1">
    <citation type="submission" date="2022-10" db="EMBL/GenBank/DDBJ databases">
        <title>Completed Genome Sequence of two octocoral isolated bacterium, Endozoicomonas euniceicola EF212T and Endozoicomonas gorgoniicola PS125T.</title>
        <authorList>
            <person name="Chiou Y.-J."/>
            <person name="Chen Y.-H."/>
        </authorList>
    </citation>
    <scope>NUCLEOTIDE SEQUENCE</scope>
    <source>
        <strain evidence="2">EF212</strain>
    </source>
</reference>
<dbReference type="InterPro" id="IPR041633">
    <property type="entry name" value="Polbeta"/>
</dbReference>
<feature type="domain" description="Polymerase beta nucleotidyltransferase" evidence="1">
    <location>
        <begin position="10"/>
        <end position="100"/>
    </location>
</feature>
<evidence type="ECO:0000259" key="1">
    <source>
        <dbReference type="Pfam" id="PF18765"/>
    </source>
</evidence>
<dbReference type="EMBL" id="CP103300">
    <property type="protein sequence ID" value="UYM18492.1"/>
    <property type="molecule type" value="Genomic_DNA"/>
</dbReference>